<dbReference type="InterPro" id="IPR025333">
    <property type="entry name" value="DUF4239"/>
</dbReference>
<keyword evidence="1" id="KW-0472">Membrane</keyword>
<organism evidence="2 3">
    <name type="scientific">Nocardia mexicana</name>
    <dbReference type="NCBI Taxonomy" id="279262"/>
    <lineage>
        <taxon>Bacteria</taxon>
        <taxon>Bacillati</taxon>
        <taxon>Actinomycetota</taxon>
        <taxon>Actinomycetes</taxon>
        <taxon>Mycobacteriales</taxon>
        <taxon>Nocardiaceae</taxon>
        <taxon>Nocardia</taxon>
    </lineage>
</organism>
<comment type="caution">
    <text evidence="2">The sequence shown here is derived from an EMBL/GenBank/DDBJ whole genome shotgun (WGS) entry which is preliminary data.</text>
</comment>
<protein>
    <submittedName>
        <fullName evidence="2">Uncharacterized protein DUF4239</fullName>
    </submittedName>
</protein>
<keyword evidence="1" id="KW-0812">Transmembrane</keyword>
<evidence type="ECO:0000256" key="1">
    <source>
        <dbReference type="SAM" id="Phobius"/>
    </source>
</evidence>
<dbReference type="Proteomes" id="UP000255355">
    <property type="component" value="Unassembled WGS sequence"/>
</dbReference>
<dbReference type="EMBL" id="QQAZ01000007">
    <property type="protein sequence ID" value="RDI49144.1"/>
    <property type="molecule type" value="Genomic_DNA"/>
</dbReference>
<feature type="transmembrane region" description="Helical" evidence="1">
    <location>
        <begin position="5"/>
        <end position="25"/>
    </location>
</feature>
<evidence type="ECO:0000313" key="3">
    <source>
        <dbReference type="Proteomes" id="UP000255355"/>
    </source>
</evidence>
<gene>
    <name evidence="2" type="ORF">DFR68_107272</name>
</gene>
<dbReference type="AlphaFoldDB" id="A0A370GZN2"/>
<dbReference type="OrthoDB" id="3427059at2"/>
<sequence>MVQELVVSVAAAAVAVVVLVAGARLRPRSWQTTGEDAAGELVLDVVKNFFIAVVAFIVVLCWQQYDNAQTHTVAEAKALVNTYWIAHALPEPDHGKIQGLVRDYTQQVVGDEWASMNKEGTLSRSAQATLDALRDSVQSMQSADPDVADLRTKALEQLDQVADARHEREIDVRRTVPGFLDIALIFGTILLLLSPVFSGIKVSASSILMIALLGVVVGLTLLEIRNLDRPFSGSTVVPRDAYEYALARYQQIE</sequence>
<keyword evidence="3" id="KW-1185">Reference proteome</keyword>
<dbReference type="Pfam" id="PF14023">
    <property type="entry name" value="Bestrophin-like"/>
    <property type="match status" value="1"/>
</dbReference>
<feature type="transmembrane region" description="Helical" evidence="1">
    <location>
        <begin position="203"/>
        <end position="222"/>
    </location>
</feature>
<name>A0A370GZN2_9NOCA</name>
<dbReference type="STRING" id="1210089.GCA_001613165_00762"/>
<evidence type="ECO:0000313" key="2">
    <source>
        <dbReference type="EMBL" id="RDI49144.1"/>
    </source>
</evidence>
<feature type="transmembrane region" description="Helical" evidence="1">
    <location>
        <begin position="178"/>
        <end position="197"/>
    </location>
</feature>
<feature type="transmembrane region" description="Helical" evidence="1">
    <location>
        <begin position="45"/>
        <end position="62"/>
    </location>
</feature>
<accession>A0A370GZN2</accession>
<proteinExistence type="predicted"/>
<dbReference type="RefSeq" id="WP_068013970.1">
    <property type="nucleotide sequence ID" value="NZ_QQAZ01000007.1"/>
</dbReference>
<keyword evidence="1" id="KW-1133">Transmembrane helix</keyword>
<reference evidence="2 3" key="1">
    <citation type="submission" date="2018-07" db="EMBL/GenBank/DDBJ databases">
        <title>Genomic Encyclopedia of Type Strains, Phase IV (KMG-IV): sequencing the most valuable type-strain genomes for metagenomic binning, comparative biology and taxonomic classification.</title>
        <authorList>
            <person name="Goeker M."/>
        </authorList>
    </citation>
    <scope>NUCLEOTIDE SEQUENCE [LARGE SCALE GENOMIC DNA]</scope>
    <source>
        <strain evidence="2 3">DSM 44952</strain>
    </source>
</reference>